<dbReference type="RefSeq" id="WP_200837811.1">
    <property type="nucleotide sequence ID" value="NZ_CACSAS010000001.1"/>
</dbReference>
<evidence type="ECO:0000313" key="3">
    <source>
        <dbReference type="Proteomes" id="UP000433050"/>
    </source>
</evidence>
<dbReference type="Proteomes" id="UP000433050">
    <property type="component" value="Unassembled WGS sequence"/>
</dbReference>
<feature type="transmembrane region" description="Helical" evidence="1">
    <location>
        <begin position="48"/>
        <end position="70"/>
    </location>
</feature>
<protein>
    <submittedName>
        <fullName evidence="2">Uncharacterized protein</fullName>
    </submittedName>
</protein>
<feature type="transmembrane region" description="Helical" evidence="1">
    <location>
        <begin position="22"/>
        <end position="42"/>
    </location>
</feature>
<keyword evidence="3" id="KW-1185">Reference proteome</keyword>
<keyword evidence="1" id="KW-0812">Transmembrane</keyword>
<name>A0A5S9PDK6_9HYPH</name>
<sequence length="96" mass="10421">MSATPTASAQDKPAGRFSRHRFCMAVMLGVYPLVTALLYLVFPLTAGWPLFLKTALIVPPVAATMVWGLIPAIHSRLHHWLHPVPRGGDAGVHDTV</sequence>
<evidence type="ECO:0000256" key="1">
    <source>
        <dbReference type="SAM" id="Phobius"/>
    </source>
</evidence>
<keyword evidence="1" id="KW-0472">Membrane</keyword>
<proteinExistence type="predicted"/>
<keyword evidence="1" id="KW-1133">Transmembrane helix</keyword>
<evidence type="ECO:0000313" key="2">
    <source>
        <dbReference type="EMBL" id="CAA0102033.1"/>
    </source>
</evidence>
<reference evidence="2 3" key="1">
    <citation type="submission" date="2019-12" db="EMBL/GenBank/DDBJ databases">
        <authorList>
            <person name="Reyes-Prieto M."/>
        </authorList>
    </citation>
    <scope>NUCLEOTIDE SEQUENCE [LARGE SCALE GENOMIC DNA]</scope>
    <source>
        <strain evidence="2">HF14-78462</strain>
    </source>
</reference>
<dbReference type="EMBL" id="CACSAS010000001">
    <property type="protein sequence ID" value="CAA0102033.1"/>
    <property type="molecule type" value="Genomic_DNA"/>
</dbReference>
<accession>A0A5S9PDK6</accession>
<gene>
    <name evidence="2" type="ORF">STARVERO_02839</name>
</gene>
<dbReference type="AlphaFoldDB" id="A0A5S9PDK6"/>
<organism evidence="2 3">
    <name type="scientific">Starkeya nomas</name>
    <dbReference type="NCBI Taxonomy" id="2666134"/>
    <lineage>
        <taxon>Bacteria</taxon>
        <taxon>Pseudomonadati</taxon>
        <taxon>Pseudomonadota</taxon>
        <taxon>Alphaproteobacteria</taxon>
        <taxon>Hyphomicrobiales</taxon>
        <taxon>Xanthobacteraceae</taxon>
        <taxon>Starkeya</taxon>
    </lineage>
</organism>